<evidence type="ECO:0000259" key="1">
    <source>
        <dbReference type="PROSITE" id="PS51819"/>
    </source>
</evidence>
<dbReference type="PROSITE" id="PS51819">
    <property type="entry name" value="VOC"/>
    <property type="match status" value="1"/>
</dbReference>
<dbReference type="RefSeq" id="WP_209683586.1">
    <property type="nucleotide sequence ID" value="NZ_JAGIOI010000001.1"/>
</dbReference>
<sequence>MIKLSTIVINTNNSAPLRDFWTAFLGTTVASAEDGFTWLAAEPGQPRIAFQEVADPTGGRRRLHLDFEASDMDAEVARALELGATTVEEHTFPGFRWAVLADPDGNEFCISPEHG</sequence>
<dbReference type="CDD" id="cd06587">
    <property type="entry name" value="VOC"/>
    <property type="match status" value="1"/>
</dbReference>
<dbReference type="InterPro" id="IPR029068">
    <property type="entry name" value="Glyas_Bleomycin-R_OHBP_Dase"/>
</dbReference>
<dbReference type="PANTHER" id="PTHR35908:SF1">
    <property type="entry name" value="CONSERVED PROTEIN"/>
    <property type="match status" value="1"/>
</dbReference>
<reference evidence="2 3" key="1">
    <citation type="submission" date="2021-03" db="EMBL/GenBank/DDBJ databases">
        <title>Sequencing the genomes of 1000 actinobacteria strains.</title>
        <authorList>
            <person name="Klenk H.-P."/>
        </authorList>
    </citation>
    <scope>NUCLEOTIDE SEQUENCE [LARGE SCALE GENOMIC DNA]</scope>
    <source>
        <strain evidence="2 3">DSM 16005</strain>
    </source>
</reference>
<comment type="caution">
    <text evidence="2">The sequence shown here is derived from an EMBL/GenBank/DDBJ whole genome shotgun (WGS) entry which is preliminary data.</text>
</comment>
<feature type="domain" description="VOC" evidence="1">
    <location>
        <begin position="3"/>
        <end position="113"/>
    </location>
</feature>
<organism evidence="2 3">
    <name type="scientific">Arthrobacter stackebrandtii</name>
    <dbReference type="NCBI Taxonomy" id="272161"/>
    <lineage>
        <taxon>Bacteria</taxon>
        <taxon>Bacillati</taxon>
        <taxon>Actinomycetota</taxon>
        <taxon>Actinomycetes</taxon>
        <taxon>Micrococcales</taxon>
        <taxon>Micrococcaceae</taxon>
        <taxon>Arthrobacter</taxon>
    </lineage>
</organism>
<dbReference type="Proteomes" id="UP000711614">
    <property type="component" value="Unassembled WGS sequence"/>
</dbReference>
<protein>
    <submittedName>
        <fullName evidence="2">Enzyme related to lactoylglutathione lyase</fullName>
    </submittedName>
</protein>
<dbReference type="InterPro" id="IPR041581">
    <property type="entry name" value="Glyoxalase_6"/>
</dbReference>
<name>A0ABS4Z1N6_9MICC</name>
<keyword evidence="3" id="KW-1185">Reference proteome</keyword>
<dbReference type="InterPro" id="IPR037523">
    <property type="entry name" value="VOC_core"/>
</dbReference>
<proteinExistence type="predicted"/>
<dbReference type="Pfam" id="PF18029">
    <property type="entry name" value="Glyoxalase_6"/>
    <property type="match status" value="1"/>
</dbReference>
<evidence type="ECO:0000313" key="2">
    <source>
        <dbReference type="EMBL" id="MBP2414940.1"/>
    </source>
</evidence>
<dbReference type="EMBL" id="JAGIOI010000001">
    <property type="protein sequence ID" value="MBP2414940.1"/>
    <property type="molecule type" value="Genomic_DNA"/>
</dbReference>
<gene>
    <name evidence="2" type="ORF">JOF48_003739</name>
</gene>
<accession>A0ABS4Z1N6</accession>
<dbReference type="PANTHER" id="PTHR35908">
    <property type="entry name" value="HYPOTHETICAL FUSION PROTEIN"/>
    <property type="match status" value="1"/>
</dbReference>
<dbReference type="GO" id="GO:0016829">
    <property type="term" value="F:lyase activity"/>
    <property type="evidence" value="ECO:0007669"/>
    <property type="project" value="UniProtKB-KW"/>
</dbReference>
<dbReference type="SUPFAM" id="SSF54593">
    <property type="entry name" value="Glyoxalase/Bleomycin resistance protein/Dihydroxybiphenyl dioxygenase"/>
    <property type="match status" value="1"/>
</dbReference>
<dbReference type="Gene3D" id="3.10.180.10">
    <property type="entry name" value="2,3-Dihydroxybiphenyl 1,2-Dioxygenase, domain 1"/>
    <property type="match status" value="1"/>
</dbReference>
<keyword evidence="2" id="KW-0456">Lyase</keyword>
<evidence type="ECO:0000313" key="3">
    <source>
        <dbReference type="Proteomes" id="UP000711614"/>
    </source>
</evidence>